<feature type="chain" id="PRO_5035208617" evidence="2">
    <location>
        <begin position="20"/>
        <end position="325"/>
    </location>
</feature>
<dbReference type="InterPro" id="IPR042100">
    <property type="entry name" value="Bug_dom1"/>
</dbReference>
<dbReference type="Gene3D" id="3.40.190.150">
    <property type="entry name" value="Bordetella uptake gene, domain 1"/>
    <property type="match status" value="1"/>
</dbReference>
<evidence type="ECO:0000313" key="3">
    <source>
        <dbReference type="EMBL" id="GGG22927.1"/>
    </source>
</evidence>
<keyword evidence="4" id="KW-1185">Reference proteome</keyword>
<dbReference type="InterPro" id="IPR005064">
    <property type="entry name" value="BUG"/>
</dbReference>
<evidence type="ECO:0000256" key="1">
    <source>
        <dbReference type="ARBA" id="ARBA00006987"/>
    </source>
</evidence>
<comment type="similarity">
    <text evidence="1">Belongs to the UPF0065 (bug) family.</text>
</comment>
<name>A0A8J2Z936_9PROT</name>
<keyword evidence="2" id="KW-0732">Signal</keyword>
<comment type="caution">
    <text evidence="3">The sequence shown here is derived from an EMBL/GenBank/DDBJ whole genome shotgun (WGS) entry which is preliminary data.</text>
</comment>
<dbReference type="SUPFAM" id="SSF53850">
    <property type="entry name" value="Periplasmic binding protein-like II"/>
    <property type="match status" value="1"/>
</dbReference>
<accession>A0A8J2Z936</accession>
<gene>
    <name evidence="3" type="ORF">GCM10010964_08820</name>
</gene>
<evidence type="ECO:0000313" key="4">
    <source>
        <dbReference type="Proteomes" id="UP000597507"/>
    </source>
</evidence>
<dbReference type="PANTHER" id="PTHR42928">
    <property type="entry name" value="TRICARBOXYLATE-BINDING PROTEIN"/>
    <property type="match status" value="1"/>
</dbReference>
<protein>
    <submittedName>
        <fullName evidence="3">MFS transporter</fullName>
    </submittedName>
</protein>
<dbReference type="AlphaFoldDB" id="A0A8J2Z936"/>
<sequence length="325" mass="33689">MRRRILLLAPALLAPAAAAAGQAAPRWTPSRPVRAIVPFAPGGATDVVARVLSETVGTILGQPLVIENRPGGAAGLIGSEAVAKAAPDGHTILIHSNAHVIAPALVSRMPFDVLADFASVAHLGRIPQVLVVNPRLPITDMQSLLAWLRANAGRVNFASAGIGSANHLASEVFRAAARAEVQMVHYRGGGPAMQAVIAGEAHMCVDPVASAVGHIRGGTVRAIAVAGETRSAVLPDVPSASEAGLPAWSAAAWLAAFAPARTPPAAIATLNAAFNEAMQRLEPRLTELAVERRPELATPEALTEFVRQDAARSQRVLREAGVQPE</sequence>
<evidence type="ECO:0000256" key="2">
    <source>
        <dbReference type="SAM" id="SignalP"/>
    </source>
</evidence>
<organism evidence="3 4">
    <name type="scientific">Caldovatus sediminis</name>
    <dbReference type="NCBI Taxonomy" id="2041189"/>
    <lineage>
        <taxon>Bacteria</taxon>
        <taxon>Pseudomonadati</taxon>
        <taxon>Pseudomonadota</taxon>
        <taxon>Alphaproteobacteria</taxon>
        <taxon>Acetobacterales</taxon>
        <taxon>Roseomonadaceae</taxon>
        <taxon>Caldovatus</taxon>
    </lineage>
</organism>
<reference evidence="3 4" key="1">
    <citation type="journal article" date="2014" name="Int. J. Syst. Evol. Microbiol.">
        <title>Complete genome sequence of Corynebacterium casei LMG S-19264T (=DSM 44701T), isolated from a smear-ripened cheese.</title>
        <authorList>
            <consortium name="US DOE Joint Genome Institute (JGI-PGF)"/>
            <person name="Walter F."/>
            <person name="Albersmeier A."/>
            <person name="Kalinowski J."/>
            <person name="Ruckert C."/>
        </authorList>
    </citation>
    <scope>NUCLEOTIDE SEQUENCE [LARGE SCALE GENOMIC DNA]</scope>
    <source>
        <strain evidence="3 4">CGMCC 1.16330</strain>
    </source>
</reference>
<proteinExistence type="inferred from homology"/>
<dbReference type="Gene3D" id="3.40.190.10">
    <property type="entry name" value="Periplasmic binding protein-like II"/>
    <property type="match status" value="1"/>
</dbReference>
<dbReference type="EMBL" id="BMKS01000002">
    <property type="protein sequence ID" value="GGG22927.1"/>
    <property type="molecule type" value="Genomic_DNA"/>
</dbReference>
<dbReference type="RefSeq" id="WP_188898783.1">
    <property type="nucleotide sequence ID" value="NZ_BMKS01000002.1"/>
</dbReference>
<dbReference type="PANTHER" id="PTHR42928:SF5">
    <property type="entry name" value="BLR1237 PROTEIN"/>
    <property type="match status" value="1"/>
</dbReference>
<dbReference type="Proteomes" id="UP000597507">
    <property type="component" value="Unassembled WGS sequence"/>
</dbReference>
<dbReference type="PIRSF" id="PIRSF017082">
    <property type="entry name" value="YflP"/>
    <property type="match status" value="1"/>
</dbReference>
<dbReference type="Pfam" id="PF03401">
    <property type="entry name" value="TctC"/>
    <property type="match status" value="1"/>
</dbReference>
<feature type="signal peptide" evidence="2">
    <location>
        <begin position="1"/>
        <end position="19"/>
    </location>
</feature>